<organism evidence="1 2">
    <name type="scientific">Candidatus Roizmanbacteria bacterium CG10_big_fil_rev_8_21_14_0_10_36_26</name>
    <dbReference type="NCBI Taxonomy" id="1974851"/>
    <lineage>
        <taxon>Bacteria</taxon>
        <taxon>Candidatus Roizmaniibacteriota</taxon>
    </lineage>
</organism>
<dbReference type="Proteomes" id="UP000231434">
    <property type="component" value="Unassembled WGS sequence"/>
</dbReference>
<evidence type="ECO:0000313" key="2">
    <source>
        <dbReference type="Proteomes" id="UP000231434"/>
    </source>
</evidence>
<proteinExistence type="predicted"/>
<protein>
    <submittedName>
        <fullName evidence="1">Uncharacterized protein</fullName>
    </submittedName>
</protein>
<gene>
    <name evidence="1" type="ORF">COU86_05470</name>
</gene>
<reference evidence="2" key="1">
    <citation type="submission" date="2017-09" db="EMBL/GenBank/DDBJ databases">
        <title>Depth-based differentiation of microbial function through sediment-hosted aquifers and enrichment of novel symbionts in the deep terrestrial subsurface.</title>
        <authorList>
            <person name="Probst A.J."/>
            <person name="Ladd B."/>
            <person name="Jarett J.K."/>
            <person name="Geller-Mcgrath D.E."/>
            <person name="Sieber C.M.K."/>
            <person name="Emerson J.B."/>
            <person name="Anantharaman K."/>
            <person name="Thomas B.C."/>
            <person name="Malmstrom R."/>
            <person name="Stieglmeier M."/>
            <person name="Klingl A."/>
            <person name="Woyke T."/>
            <person name="Ryan C.M."/>
            <person name="Banfield J.F."/>
        </authorList>
    </citation>
    <scope>NUCLEOTIDE SEQUENCE [LARGE SCALE GENOMIC DNA]</scope>
</reference>
<name>A0A2M8KJY4_9BACT</name>
<evidence type="ECO:0000313" key="1">
    <source>
        <dbReference type="EMBL" id="PJE60227.1"/>
    </source>
</evidence>
<dbReference type="EMBL" id="PFEB01000053">
    <property type="protein sequence ID" value="PJE60227.1"/>
    <property type="molecule type" value="Genomic_DNA"/>
</dbReference>
<comment type="caution">
    <text evidence="1">The sequence shown here is derived from an EMBL/GenBank/DDBJ whole genome shotgun (WGS) entry which is preliminary data.</text>
</comment>
<dbReference type="AlphaFoldDB" id="A0A2M8KJY4"/>
<accession>A0A2M8KJY4</accession>
<sequence>RVEQTNKAINYLISLPPTKSPISPPPVAFSSYENKDCGIRFLIPSTVKIQYESTSSGKFNEKGVMTFQFDCTATIENYEKTATEEVRFQNKKILVENAGGMMRFQIINPRNGKLIYLYLNPRLFPLFEKSLEFISP</sequence>
<feature type="non-terminal residue" evidence="1">
    <location>
        <position position="1"/>
    </location>
</feature>